<dbReference type="EMBL" id="JBJKFK010003932">
    <property type="protein sequence ID" value="KAL3309429.1"/>
    <property type="molecule type" value="Genomic_DNA"/>
</dbReference>
<evidence type="ECO:0000256" key="4">
    <source>
        <dbReference type="ARBA" id="ARBA00023136"/>
    </source>
</evidence>
<proteinExistence type="predicted"/>
<feature type="region of interest" description="Disordered" evidence="5">
    <location>
        <begin position="155"/>
        <end position="175"/>
    </location>
</feature>
<comment type="subcellular location">
    <subcellularLocation>
        <location evidence="1">Membrane</location>
        <topology evidence="1">Multi-pass membrane protein</topology>
    </subcellularLocation>
</comment>
<sequence length="278" mass="30931">MGALEYTYLFTYAVALVFMGRIAERSDLRKFLAVGMVLSGISTVLFGIARTNNIHSFYYFLFVQFISGIVQASGWPAIITVVSNWFGDSKVGLLLGLWNANGAFGNAIGAFISGYFVESDWGLSFIIPGLILSIYGISSYFFLLNRPEDIPDLENIQNTLPKNNPNDHDEKPKPHSEETISLTTAIFLPNVISYSLVLFFNKIVISTFMYWLPNFLMAFNKFVTPEQAAQMSTLFDFGSIAGGIIAGFISDEKEPRKGSSLYRRAVTICCMLFLSCPI</sequence>
<evidence type="ECO:0000313" key="8">
    <source>
        <dbReference type="EMBL" id="KAL3309429.1"/>
    </source>
</evidence>
<evidence type="ECO:0000256" key="5">
    <source>
        <dbReference type="SAM" id="MobiDB-lite"/>
    </source>
</evidence>
<evidence type="ECO:0000259" key="7">
    <source>
        <dbReference type="PROSITE" id="PS50850"/>
    </source>
</evidence>
<keyword evidence="2 6" id="KW-0812">Transmembrane</keyword>
<dbReference type="PANTHER" id="PTHR43184:SF12">
    <property type="entry name" value="SUGAR PHOSPHATE EXCHANGER 3"/>
    <property type="match status" value="1"/>
</dbReference>
<dbReference type="Proteomes" id="UP001626550">
    <property type="component" value="Unassembled WGS sequence"/>
</dbReference>
<evidence type="ECO:0000313" key="9">
    <source>
        <dbReference type="Proteomes" id="UP001626550"/>
    </source>
</evidence>
<dbReference type="InterPro" id="IPR020846">
    <property type="entry name" value="MFS_dom"/>
</dbReference>
<organism evidence="8 9">
    <name type="scientific">Cichlidogyrus casuarinus</name>
    <dbReference type="NCBI Taxonomy" id="1844966"/>
    <lineage>
        <taxon>Eukaryota</taxon>
        <taxon>Metazoa</taxon>
        <taxon>Spiralia</taxon>
        <taxon>Lophotrochozoa</taxon>
        <taxon>Platyhelminthes</taxon>
        <taxon>Monogenea</taxon>
        <taxon>Monopisthocotylea</taxon>
        <taxon>Dactylogyridea</taxon>
        <taxon>Ancyrocephalidae</taxon>
        <taxon>Cichlidogyrus</taxon>
    </lineage>
</organism>
<feature type="transmembrane region" description="Helical" evidence="6">
    <location>
        <begin position="6"/>
        <end position="24"/>
    </location>
</feature>
<keyword evidence="3 6" id="KW-1133">Transmembrane helix</keyword>
<keyword evidence="4 6" id="KW-0472">Membrane</keyword>
<dbReference type="InterPro" id="IPR011701">
    <property type="entry name" value="MFS"/>
</dbReference>
<dbReference type="Pfam" id="PF07690">
    <property type="entry name" value="MFS_1"/>
    <property type="match status" value="1"/>
</dbReference>
<protein>
    <recommendedName>
        <fullName evidence="7">Major facilitator superfamily (MFS) profile domain-containing protein</fullName>
    </recommendedName>
</protein>
<dbReference type="GO" id="GO:0016020">
    <property type="term" value="C:membrane"/>
    <property type="evidence" value="ECO:0007669"/>
    <property type="project" value="UniProtKB-SubCell"/>
</dbReference>
<feature type="transmembrane region" description="Helical" evidence="6">
    <location>
        <begin position="31"/>
        <end position="51"/>
    </location>
</feature>
<feature type="domain" description="Major facilitator superfamily (MFS) profile" evidence="7">
    <location>
        <begin position="1"/>
        <end position="278"/>
    </location>
</feature>
<feature type="transmembrane region" description="Helical" evidence="6">
    <location>
        <begin position="57"/>
        <end position="79"/>
    </location>
</feature>
<evidence type="ECO:0000256" key="1">
    <source>
        <dbReference type="ARBA" id="ARBA00004141"/>
    </source>
</evidence>
<dbReference type="Gene3D" id="1.20.1250.20">
    <property type="entry name" value="MFS general substrate transporter like domains"/>
    <property type="match status" value="2"/>
</dbReference>
<dbReference type="AlphaFoldDB" id="A0ABD2PQA1"/>
<dbReference type="SUPFAM" id="SSF103473">
    <property type="entry name" value="MFS general substrate transporter"/>
    <property type="match status" value="1"/>
</dbReference>
<feature type="transmembrane region" description="Helical" evidence="6">
    <location>
        <begin position="191"/>
        <end position="211"/>
    </location>
</feature>
<dbReference type="PANTHER" id="PTHR43184">
    <property type="entry name" value="MAJOR FACILITATOR SUPERFAMILY TRANSPORTER 16, ISOFORM B"/>
    <property type="match status" value="1"/>
</dbReference>
<evidence type="ECO:0000256" key="2">
    <source>
        <dbReference type="ARBA" id="ARBA00022692"/>
    </source>
</evidence>
<feature type="non-terminal residue" evidence="8">
    <location>
        <position position="278"/>
    </location>
</feature>
<dbReference type="InterPro" id="IPR036259">
    <property type="entry name" value="MFS_trans_sf"/>
</dbReference>
<reference evidence="8 9" key="1">
    <citation type="submission" date="2024-11" db="EMBL/GenBank/DDBJ databases">
        <title>Adaptive evolution of stress response genes in parasites aligns with host niche diversity.</title>
        <authorList>
            <person name="Hahn C."/>
            <person name="Resl P."/>
        </authorList>
    </citation>
    <scope>NUCLEOTIDE SEQUENCE [LARGE SCALE GENOMIC DNA]</scope>
    <source>
        <strain evidence="8">EGGRZ-B1_66</strain>
        <tissue evidence="8">Body</tissue>
    </source>
</reference>
<evidence type="ECO:0000256" key="3">
    <source>
        <dbReference type="ARBA" id="ARBA00022989"/>
    </source>
</evidence>
<evidence type="ECO:0000256" key="6">
    <source>
        <dbReference type="SAM" id="Phobius"/>
    </source>
</evidence>
<feature type="transmembrane region" description="Helical" evidence="6">
    <location>
        <begin position="231"/>
        <end position="249"/>
    </location>
</feature>
<gene>
    <name evidence="8" type="ORF">Ciccas_012026</name>
</gene>
<feature type="compositionally biased region" description="Basic and acidic residues" evidence="5">
    <location>
        <begin position="165"/>
        <end position="175"/>
    </location>
</feature>
<accession>A0ABD2PQA1</accession>
<keyword evidence="9" id="KW-1185">Reference proteome</keyword>
<feature type="compositionally biased region" description="Polar residues" evidence="5">
    <location>
        <begin position="155"/>
        <end position="164"/>
    </location>
</feature>
<comment type="caution">
    <text evidence="8">The sequence shown here is derived from an EMBL/GenBank/DDBJ whole genome shotgun (WGS) entry which is preliminary data.</text>
</comment>
<dbReference type="PROSITE" id="PS50850">
    <property type="entry name" value="MFS"/>
    <property type="match status" value="1"/>
</dbReference>
<feature type="transmembrane region" description="Helical" evidence="6">
    <location>
        <begin position="123"/>
        <end position="143"/>
    </location>
</feature>
<feature type="transmembrane region" description="Helical" evidence="6">
    <location>
        <begin position="91"/>
        <end position="117"/>
    </location>
</feature>
<name>A0ABD2PQA1_9PLAT</name>